<name>A0ABQ7KH08_9FUNG</name>
<evidence type="ECO:0000313" key="2">
    <source>
        <dbReference type="EMBL" id="KAG0297585.1"/>
    </source>
</evidence>
<keyword evidence="3" id="KW-1185">Reference proteome</keyword>
<comment type="caution">
    <text evidence="2">The sequence shown here is derived from an EMBL/GenBank/DDBJ whole genome shotgun (WGS) entry which is preliminary data.</text>
</comment>
<proteinExistence type="predicted"/>
<organism evidence="2 3">
    <name type="scientific">Linnemannia gamsii</name>
    <dbReference type="NCBI Taxonomy" id="64522"/>
    <lineage>
        <taxon>Eukaryota</taxon>
        <taxon>Fungi</taxon>
        <taxon>Fungi incertae sedis</taxon>
        <taxon>Mucoromycota</taxon>
        <taxon>Mortierellomycotina</taxon>
        <taxon>Mortierellomycetes</taxon>
        <taxon>Mortierellales</taxon>
        <taxon>Mortierellaceae</taxon>
        <taxon>Linnemannia</taxon>
    </lineage>
</organism>
<reference evidence="2 3" key="1">
    <citation type="journal article" date="2020" name="Fungal Divers.">
        <title>Resolving the Mortierellaceae phylogeny through synthesis of multi-gene phylogenetics and phylogenomics.</title>
        <authorList>
            <person name="Vandepol N."/>
            <person name="Liber J."/>
            <person name="Desiro A."/>
            <person name="Na H."/>
            <person name="Kennedy M."/>
            <person name="Barry K."/>
            <person name="Grigoriev I.V."/>
            <person name="Miller A.N."/>
            <person name="O'Donnell K."/>
            <person name="Stajich J.E."/>
            <person name="Bonito G."/>
        </authorList>
    </citation>
    <scope>NUCLEOTIDE SEQUENCE [LARGE SCALE GENOMIC DNA]</scope>
    <source>
        <strain evidence="2 3">AD045</strain>
    </source>
</reference>
<accession>A0ABQ7KH08</accession>
<feature type="compositionally biased region" description="Gly residues" evidence="1">
    <location>
        <begin position="19"/>
        <end position="34"/>
    </location>
</feature>
<dbReference type="EMBL" id="JAAAIM010000027">
    <property type="protein sequence ID" value="KAG0297585.1"/>
    <property type="molecule type" value="Genomic_DNA"/>
</dbReference>
<feature type="region of interest" description="Disordered" evidence="1">
    <location>
        <begin position="1"/>
        <end position="60"/>
    </location>
</feature>
<evidence type="ECO:0000313" key="3">
    <source>
        <dbReference type="Proteomes" id="UP001194696"/>
    </source>
</evidence>
<feature type="region of interest" description="Disordered" evidence="1">
    <location>
        <begin position="203"/>
        <end position="226"/>
    </location>
</feature>
<sequence length="446" mass="48775">MSAKHIAAVKDAEKKNKSGGSGGSKGQGGAGQKGGNNNNNAKGRQQKSHDTTAEEQDPPEVTEALMSFRKVEKIVKENPSMAATVLWKIAKALWSFRQSQETAKALVLLISILTELQVDPPSAPGSLSPTQIGMTLYLSRLSMARLIVYHSRSLAFQYYLDAIQGRWQIDSNDFQSLCEMTHTASAVRHLQQCKEYLSTHSKTEKLMAPPPPAPTQPNATEAPVKKHTDPNLKLLTVLKESASMLSQTSSGVISPARKDSTIDDHVLGETALTLLAMAAALSEASGDSAGTVDALRSMAVIYHKGLRLTYSAAACLIRSAEMVFSTTTSDEQEKEQQGEDVTWDLFQALMLAMETGDFVRMQRVISMLESCDILTFQDVKTVIEVAQAVISQDNDFLRNTATNSLEYLLLLLQEQNEASKSELLISRRTRVDASMAALERVQRLVL</sequence>
<protein>
    <submittedName>
        <fullName evidence="2">Uncharacterized protein</fullName>
    </submittedName>
</protein>
<gene>
    <name evidence="2" type="ORF">BGZ96_005688</name>
</gene>
<evidence type="ECO:0000256" key="1">
    <source>
        <dbReference type="SAM" id="MobiDB-lite"/>
    </source>
</evidence>
<dbReference type="Proteomes" id="UP001194696">
    <property type="component" value="Unassembled WGS sequence"/>
</dbReference>